<evidence type="ECO:0000256" key="6">
    <source>
        <dbReference type="ARBA" id="ARBA00022989"/>
    </source>
</evidence>
<dbReference type="PRINTS" id="PR01650">
    <property type="entry name" value="SECETRNLCASE"/>
</dbReference>
<keyword evidence="6 9" id="KW-1133">Transmembrane helix</keyword>
<evidence type="ECO:0000256" key="9">
    <source>
        <dbReference type="HAMAP-Rule" id="MF_00422"/>
    </source>
</evidence>
<dbReference type="Gene3D" id="1.20.5.1030">
    <property type="entry name" value="Preprotein translocase secy subunit"/>
    <property type="match status" value="1"/>
</dbReference>
<comment type="subunit">
    <text evidence="9">Component of the Sec protein translocase complex. Heterotrimer consisting of SecY, SecE and SecG subunits. The heterotrimers can form oligomers, although 1 heterotrimer is thought to be able to translocate proteins. Interacts with the ribosome. Interacts with SecDF, and other proteins may be involved. Interacts with SecA.</text>
</comment>
<name>A0A1B4V8R7_9GAMM</name>
<dbReference type="Pfam" id="PF00584">
    <property type="entry name" value="SecE"/>
    <property type="match status" value="1"/>
</dbReference>
<dbReference type="KEGG" id="sva:SVA_3372"/>
<sequence length="115" mass="12901">MADRFRLILAVLIFVLGIAGFYYLDNQPDFVRALIVLGSAAVGAAIGYQTEPGRRLWEFTKASRAELRKVVWPSNKETMQVTLVVFGMVVLIAVFLWIVDWGLLKIMQALTGQRA</sequence>
<reference evidence="10 11" key="1">
    <citation type="submission" date="2015-08" db="EMBL/GenBank/DDBJ databases">
        <title>Complete genome sequence of Sulfurifustis variabilis.</title>
        <authorList>
            <person name="Miura A."/>
            <person name="Kojima H."/>
            <person name="Fukui M."/>
        </authorList>
    </citation>
    <scope>NUCLEOTIDE SEQUENCE [LARGE SCALE GENOMIC DNA]</scope>
    <source>
        <strain evidence="11">skN76</strain>
    </source>
</reference>
<dbReference type="NCBIfam" id="NF004371">
    <property type="entry name" value="PRK05740.1-1"/>
    <property type="match status" value="1"/>
</dbReference>
<dbReference type="Proteomes" id="UP000218899">
    <property type="component" value="Chromosome"/>
</dbReference>
<dbReference type="GO" id="GO:0043952">
    <property type="term" value="P:protein transport by the Sec complex"/>
    <property type="evidence" value="ECO:0007669"/>
    <property type="project" value="UniProtKB-UniRule"/>
</dbReference>
<dbReference type="NCBIfam" id="TIGR00964">
    <property type="entry name" value="secE_bact"/>
    <property type="match status" value="1"/>
</dbReference>
<comment type="subcellular location">
    <subcellularLocation>
        <location evidence="1">Membrane</location>
    </subcellularLocation>
</comment>
<keyword evidence="5 9" id="KW-0653">Protein transport</keyword>
<dbReference type="InterPro" id="IPR038379">
    <property type="entry name" value="SecE_sf"/>
</dbReference>
<dbReference type="InterPro" id="IPR005807">
    <property type="entry name" value="SecE_bac"/>
</dbReference>
<evidence type="ECO:0000313" key="11">
    <source>
        <dbReference type="Proteomes" id="UP000218899"/>
    </source>
</evidence>
<evidence type="ECO:0000256" key="7">
    <source>
        <dbReference type="ARBA" id="ARBA00023010"/>
    </source>
</evidence>
<organism evidence="10 11">
    <name type="scientific">Sulfurifustis variabilis</name>
    <dbReference type="NCBI Taxonomy" id="1675686"/>
    <lineage>
        <taxon>Bacteria</taxon>
        <taxon>Pseudomonadati</taxon>
        <taxon>Pseudomonadota</taxon>
        <taxon>Gammaproteobacteria</taxon>
        <taxon>Acidiferrobacterales</taxon>
        <taxon>Acidiferrobacteraceae</taxon>
        <taxon>Sulfurifustis</taxon>
    </lineage>
</organism>
<evidence type="ECO:0000313" key="10">
    <source>
        <dbReference type="EMBL" id="BAU49919.1"/>
    </source>
</evidence>
<evidence type="ECO:0000256" key="4">
    <source>
        <dbReference type="ARBA" id="ARBA00022692"/>
    </source>
</evidence>
<keyword evidence="4 9" id="KW-0812">Transmembrane</keyword>
<feature type="transmembrane region" description="Helical" evidence="9">
    <location>
        <begin position="78"/>
        <end position="99"/>
    </location>
</feature>
<gene>
    <name evidence="9" type="primary">secE</name>
    <name evidence="10" type="ORF">SVA_3372</name>
</gene>
<evidence type="ECO:0000256" key="1">
    <source>
        <dbReference type="ARBA" id="ARBA00004370"/>
    </source>
</evidence>
<dbReference type="GO" id="GO:0008320">
    <property type="term" value="F:protein transmembrane transporter activity"/>
    <property type="evidence" value="ECO:0007669"/>
    <property type="project" value="UniProtKB-UniRule"/>
</dbReference>
<keyword evidence="7 9" id="KW-0811">Translocation</keyword>
<dbReference type="AlphaFoldDB" id="A0A1B4V8R7"/>
<evidence type="ECO:0000256" key="2">
    <source>
        <dbReference type="ARBA" id="ARBA00022448"/>
    </source>
</evidence>
<keyword evidence="2 9" id="KW-0813">Transport</keyword>
<dbReference type="GO" id="GO:0009306">
    <property type="term" value="P:protein secretion"/>
    <property type="evidence" value="ECO:0007669"/>
    <property type="project" value="UniProtKB-UniRule"/>
</dbReference>
<proteinExistence type="inferred from homology"/>
<dbReference type="GO" id="GO:0006605">
    <property type="term" value="P:protein targeting"/>
    <property type="evidence" value="ECO:0007669"/>
    <property type="project" value="UniProtKB-UniRule"/>
</dbReference>
<dbReference type="EMBL" id="AP014936">
    <property type="protein sequence ID" value="BAU49919.1"/>
    <property type="molecule type" value="Genomic_DNA"/>
</dbReference>
<dbReference type="PANTHER" id="PTHR33910">
    <property type="entry name" value="PROTEIN TRANSLOCASE SUBUNIT SECE"/>
    <property type="match status" value="1"/>
</dbReference>
<evidence type="ECO:0000256" key="8">
    <source>
        <dbReference type="ARBA" id="ARBA00023136"/>
    </source>
</evidence>
<dbReference type="HAMAP" id="MF_00422">
    <property type="entry name" value="SecE"/>
    <property type="match status" value="1"/>
</dbReference>
<dbReference type="GO" id="GO:0065002">
    <property type="term" value="P:intracellular protein transmembrane transport"/>
    <property type="evidence" value="ECO:0007669"/>
    <property type="project" value="UniProtKB-UniRule"/>
</dbReference>
<evidence type="ECO:0000256" key="5">
    <source>
        <dbReference type="ARBA" id="ARBA00022927"/>
    </source>
</evidence>
<dbReference type="RefSeq" id="WP_096462269.1">
    <property type="nucleotide sequence ID" value="NZ_AP014936.1"/>
</dbReference>
<dbReference type="InterPro" id="IPR001901">
    <property type="entry name" value="Translocase_SecE/Sec61-g"/>
</dbReference>
<dbReference type="OrthoDB" id="9806365at2"/>
<comment type="caution">
    <text evidence="9">Lacks conserved residue(s) required for the propagation of feature annotation.</text>
</comment>
<keyword evidence="11" id="KW-1185">Reference proteome</keyword>
<comment type="function">
    <text evidence="9">Essential subunit of the Sec protein translocation channel SecYEG. Clamps together the 2 halves of SecY. May contact the channel plug during translocation.</text>
</comment>
<feature type="transmembrane region" description="Helical" evidence="9">
    <location>
        <begin position="7"/>
        <end position="24"/>
    </location>
</feature>
<comment type="similarity">
    <text evidence="9">Belongs to the SecE/SEC61-gamma family.</text>
</comment>
<keyword evidence="8 9" id="KW-0472">Membrane</keyword>
<protein>
    <recommendedName>
        <fullName evidence="9">Protein translocase subunit SecE</fullName>
    </recommendedName>
</protein>
<dbReference type="PANTHER" id="PTHR33910:SF1">
    <property type="entry name" value="PROTEIN TRANSLOCASE SUBUNIT SECE"/>
    <property type="match status" value="1"/>
</dbReference>
<dbReference type="GO" id="GO:0005886">
    <property type="term" value="C:plasma membrane"/>
    <property type="evidence" value="ECO:0007669"/>
    <property type="project" value="UniProtKB-UniRule"/>
</dbReference>
<accession>A0A1B4V8R7</accession>
<keyword evidence="3 9" id="KW-1003">Cell membrane</keyword>
<evidence type="ECO:0000256" key="3">
    <source>
        <dbReference type="ARBA" id="ARBA00022475"/>
    </source>
</evidence>